<proteinExistence type="predicted"/>
<accession>A0A645BIC8</accession>
<sequence length="69" mass="8015">MNAKDELLKSLFPQIINHFASLKNISLEESTDMFFKSTTYVKLCGDNDFYSKGMSYIVNELENEYLTFS</sequence>
<evidence type="ECO:0000313" key="1">
    <source>
        <dbReference type="EMBL" id="MPM62953.1"/>
    </source>
</evidence>
<dbReference type="AlphaFoldDB" id="A0A645BIC8"/>
<name>A0A645BIC8_9ZZZZ</name>
<dbReference type="EMBL" id="VSSQ01019140">
    <property type="protein sequence ID" value="MPM62953.1"/>
    <property type="molecule type" value="Genomic_DNA"/>
</dbReference>
<gene>
    <name evidence="1" type="ORF">SDC9_109831</name>
</gene>
<comment type="caution">
    <text evidence="1">The sequence shown here is derived from an EMBL/GenBank/DDBJ whole genome shotgun (WGS) entry which is preliminary data.</text>
</comment>
<evidence type="ECO:0008006" key="2">
    <source>
        <dbReference type="Google" id="ProtNLM"/>
    </source>
</evidence>
<reference evidence="1" key="1">
    <citation type="submission" date="2019-08" db="EMBL/GenBank/DDBJ databases">
        <authorList>
            <person name="Kucharzyk K."/>
            <person name="Murdoch R.W."/>
            <person name="Higgins S."/>
            <person name="Loffler F."/>
        </authorList>
    </citation>
    <scope>NUCLEOTIDE SEQUENCE</scope>
</reference>
<protein>
    <recommendedName>
        <fullName evidence="2">DUF3791 domain-containing protein</fullName>
    </recommendedName>
</protein>
<organism evidence="1">
    <name type="scientific">bioreactor metagenome</name>
    <dbReference type="NCBI Taxonomy" id="1076179"/>
    <lineage>
        <taxon>unclassified sequences</taxon>
        <taxon>metagenomes</taxon>
        <taxon>ecological metagenomes</taxon>
    </lineage>
</organism>